<protein>
    <submittedName>
        <fullName evidence="1">Uncharacterized protein</fullName>
    </submittedName>
</protein>
<accession>A0A074L6T6</accession>
<proteinExistence type="predicted"/>
<dbReference type="RefSeq" id="WP_029514958.1">
    <property type="nucleotide sequence ID" value="NZ_ALJV01000024.1"/>
</dbReference>
<gene>
    <name evidence="1" type="ORF">JDW19_23915</name>
</gene>
<sequence>MNREMTVDQQKLVEAWQEQLPILLNSGDKSQVQADEADNRAIRIHIEVEGRQMYSFDFACTYVDSREVQVSLVDVERDGQSVDERTDIIQQLVSDYTRHIHQCAQTLQSLTHS</sequence>
<reference evidence="1" key="1">
    <citation type="submission" date="2020-12" db="EMBL/GenBank/DDBJ databases">
        <title>Paenibacillus polymyxa LMG 27872: a double-edged sword.</title>
        <authorList>
            <person name="Langendries S."/>
            <person name="Garcia Mendez S."/>
            <person name="Beirinckx S."/>
            <person name="Viaene T."/>
            <person name="Baeyen S."/>
            <person name="Goeminne G."/>
            <person name="Willems A."/>
            <person name="Debode J."/>
            <person name="Goormachtig S."/>
        </authorList>
    </citation>
    <scope>NUCLEOTIDE SEQUENCE</scope>
    <source>
        <strain evidence="1">LMG 27872</strain>
    </source>
</reference>
<dbReference type="AlphaFoldDB" id="A0A074L6T6"/>
<evidence type="ECO:0000313" key="1">
    <source>
        <dbReference type="EMBL" id="MBM0636154.1"/>
    </source>
</evidence>
<name>A0A074L6T6_PAEPO</name>
<dbReference type="EMBL" id="JAEHFQ010000020">
    <property type="protein sequence ID" value="MBM0636154.1"/>
    <property type="molecule type" value="Genomic_DNA"/>
</dbReference>
<evidence type="ECO:0000313" key="2">
    <source>
        <dbReference type="Proteomes" id="UP000650605"/>
    </source>
</evidence>
<organism evidence="1 2">
    <name type="scientific">Paenibacillus polymyxa</name>
    <name type="common">Bacillus polymyxa</name>
    <dbReference type="NCBI Taxonomy" id="1406"/>
    <lineage>
        <taxon>Bacteria</taxon>
        <taxon>Bacillati</taxon>
        <taxon>Bacillota</taxon>
        <taxon>Bacilli</taxon>
        <taxon>Bacillales</taxon>
        <taxon>Paenibacillaceae</taxon>
        <taxon>Paenibacillus</taxon>
    </lineage>
</organism>
<dbReference type="Proteomes" id="UP000650605">
    <property type="component" value="Unassembled WGS sequence"/>
</dbReference>
<comment type="caution">
    <text evidence="1">The sequence shown here is derived from an EMBL/GenBank/DDBJ whole genome shotgun (WGS) entry which is preliminary data.</text>
</comment>